<reference evidence="12 14" key="1">
    <citation type="journal article" date="2014" name="Genome Announc.">
        <title>Complete Genome Sequence of a Virulent Strain, Streptococcus iniae ISET0901, Isolated from Diseased Tilapia.</title>
        <authorList>
            <person name="Pridgeon J.W."/>
            <person name="Zhang D."/>
            <person name="Zhang L."/>
        </authorList>
    </citation>
    <scope>NUCLEOTIDE SEQUENCE [LARGE SCALE GENOMIC DNA]</scope>
    <source>
        <strain evidence="12 14">ISET0901</strain>
    </source>
</reference>
<dbReference type="InterPro" id="IPR008252">
    <property type="entry name" value="Pept_S15_Xpro"/>
</dbReference>
<organism evidence="13 15">
    <name type="scientific">Streptococcus iniae</name>
    <name type="common">Streptococcus shiloi</name>
    <dbReference type="NCBI Taxonomy" id="1346"/>
    <lineage>
        <taxon>Bacteria</taxon>
        <taxon>Bacillati</taxon>
        <taxon>Bacillota</taxon>
        <taxon>Bacilli</taxon>
        <taxon>Lactobacillales</taxon>
        <taxon>Streptococcaceae</taxon>
        <taxon>Streptococcus</taxon>
    </lineage>
</organism>
<dbReference type="Gene3D" id="1.10.246.70">
    <property type="match status" value="1"/>
</dbReference>
<dbReference type="GO" id="GO:0008239">
    <property type="term" value="F:dipeptidyl-peptidase activity"/>
    <property type="evidence" value="ECO:0007669"/>
    <property type="project" value="UniProtKB-UniRule"/>
</dbReference>
<dbReference type="Pfam" id="PF09168">
    <property type="entry name" value="PepX_N"/>
    <property type="match status" value="1"/>
</dbReference>
<dbReference type="GO" id="GO:0004177">
    <property type="term" value="F:aminopeptidase activity"/>
    <property type="evidence" value="ECO:0007669"/>
    <property type="project" value="UniProtKB-KW"/>
</dbReference>
<evidence type="ECO:0000313" key="12">
    <source>
        <dbReference type="EMBL" id="AHY16509.1"/>
    </source>
</evidence>
<dbReference type="Pfam" id="PF08530">
    <property type="entry name" value="PepX_C"/>
    <property type="match status" value="1"/>
</dbReference>
<comment type="subcellular location">
    <subcellularLocation>
        <location evidence="9">Cytoplasm</location>
    </subcellularLocation>
</comment>
<keyword evidence="7 9" id="KW-0378">Hydrolase</keyword>
<dbReference type="GO" id="GO:0005737">
    <property type="term" value="C:cytoplasm"/>
    <property type="evidence" value="ECO:0007669"/>
    <property type="project" value="UniProtKB-SubCell"/>
</dbReference>
<feature type="active site" description="Charge relay system" evidence="9">
    <location>
        <position position="499"/>
    </location>
</feature>
<dbReference type="KEGG" id="siz:SI82_08750"/>
<evidence type="ECO:0000256" key="3">
    <source>
        <dbReference type="ARBA" id="ARBA00010819"/>
    </source>
</evidence>
<dbReference type="SUPFAM" id="SSF81761">
    <property type="entry name" value="X-Prolyl dipeptidyl aminopeptidase PepX, N-terminal domain"/>
    <property type="match status" value="1"/>
</dbReference>
<dbReference type="InterPro" id="IPR008979">
    <property type="entry name" value="Galactose-bd-like_sf"/>
</dbReference>
<dbReference type="AlphaFoldDB" id="A0A3L8GE03"/>
<dbReference type="SUPFAM" id="SSF49785">
    <property type="entry name" value="Galactose-binding domain-like"/>
    <property type="match status" value="1"/>
</dbReference>
<evidence type="ECO:0000256" key="5">
    <source>
        <dbReference type="ARBA" id="ARBA00022438"/>
    </source>
</evidence>
<dbReference type="Pfam" id="PF02129">
    <property type="entry name" value="Peptidase_S15"/>
    <property type="match status" value="1"/>
</dbReference>
<keyword evidence="14" id="KW-1185">Reference proteome</keyword>
<feature type="domain" description="X-Prolyl dipeptidyl aminopeptidase PepX N-terminal" evidence="11">
    <location>
        <begin position="1"/>
        <end position="145"/>
    </location>
</feature>
<dbReference type="SMR" id="A0A3L8GE03"/>
<keyword evidence="9" id="KW-0963">Cytoplasm</keyword>
<dbReference type="Gene3D" id="2.60.120.260">
    <property type="entry name" value="Galactose-binding domain-like"/>
    <property type="match status" value="1"/>
</dbReference>
<evidence type="ECO:0000256" key="7">
    <source>
        <dbReference type="ARBA" id="ARBA00022801"/>
    </source>
</evidence>
<feature type="domain" description="Xaa-Pro dipeptidyl-peptidase C-terminal" evidence="10">
    <location>
        <begin position="515"/>
        <end position="754"/>
    </location>
</feature>
<keyword evidence="6 9" id="KW-0645">Protease</keyword>
<reference evidence="13 15" key="2">
    <citation type="submission" date="2018-06" db="EMBL/GenBank/DDBJ databases">
        <title>Mutators as drivers of adaptation in pathogenic bacteria and a risk factor for host jumps and vaccine escape.</title>
        <authorList>
            <person name="Barnes A.C."/>
            <person name="Silayeva O."/>
        </authorList>
    </citation>
    <scope>NUCLEOTIDE SEQUENCE [LARGE SCALE GENOMIC DNA]</scope>
    <source>
        <strain evidence="13 15">QMA0445</strain>
    </source>
</reference>
<dbReference type="GO" id="GO:0008236">
    <property type="term" value="F:serine-type peptidase activity"/>
    <property type="evidence" value="ECO:0007669"/>
    <property type="project" value="UniProtKB-KW"/>
</dbReference>
<comment type="subunit">
    <text evidence="4 9">Homodimer.</text>
</comment>
<name>A0A3L8GE03_STRIN</name>
<dbReference type="SUPFAM" id="SSF53474">
    <property type="entry name" value="alpha/beta-Hydrolases"/>
    <property type="match status" value="1"/>
</dbReference>
<evidence type="ECO:0000256" key="1">
    <source>
        <dbReference type="ARBA" id="ARBA00000123"/>
    </source>
</evidence>
<dbReference type="NCBIfam" id="NF003783">
    <property type="entry name" value="PRK05371.1-4"/>
    <property type="match status" value="1"/>
</dbReference>
<protein>
    <recommendedName>
        <fullName evidence="9">Xaa-Pro dipeptidyl-peptidase</fullName>
        <ecNumber evidence="9">3.4.14.11</ecNumber>
    </recommendedName>
    <alternativeName>
        <fullName evidence="9">X-Pro dipeptidyl-peptidase</fullName>
    </alternativeName>
    <alternativeName>
        <fullName evidence="9">X-prolyl-dipeptidyl aminopeptidase</fullName>
        <shortName evidence="9">X-PDAP</shortName>
    </alternativeName>
</protein>
<dbReference type="SMART" id="SM00940">
    <property type="entry name" value="PepX_N"/>
    <property type="match status" value="1"/>
</dbReference>
<dbReference type="PANTHER" id="PTHR43056:SF10">
    <property type="entry name" value="COCE_NOND FAMILY, PUTATIVE (AFU_ORTHOLOGUE AFUA_7G00600)-RELATED"/>
    <property type="match status" value="1"/>
</dbReference>
<comment type="similarity">
    <text evidence="3 9">Belongs to the peptidase S15 family.</text>
</comment>
<dbReference type="SMART" id="SM00939">
    <property type="entry name" value="PepX_C"/>
    <property type="match status" value="1"/>
</dbReference>
<dbReference type="PANTHER" id="PTHR43056">
    <property type="entry name" value="PEPTIDASE S9 PROLYL OLIGOPEPTIDASE"/>
    <property type="match status" value="1"/>
</dbReference>
<dbReference type="EMBL" id="CP007586">
    <property type="protein sequence ID" value="AHY16509.1"/>
    <property type="molecule type" value="Genomic_DNA"/>
</dbReference>
<keyword evidence="5 9" id="KW-0031">Aminopeptidase</keyword>
<comment type="catalytic activity">
    <reaction evidence="1 9">
        <text>Hydrolyzes Xaa-Pro-|- bonds to release unblocked, N-terminal dipeptides from substrates including Ala-Pro-|-p-nitroanilide and (sequentially) Tyr-Pro-|-Phe-Pro-|-Gly-Pro-|-Ile.</text>
        <dbReference type="EC" id="3.4.14.11"/>
    </reaction>
</comment>
<dbReference type="InterPro" id="IPR015251">
    <property type="entry name" value="PepX_N_dom"/>
</dbReference>
<dbReference type="HAMAP" id="MF_00698">
    <property type="entry name" value="Aminopeptidase_S15"/>
    <property type="match status" value="1"/>
</dbReference>
<dbReference type="Proteomes" id="UP000269148">
    <property type="component" value="Unassembled WGS sequence"/>
</dbReference>
<evidence type="ECO:0000256" key="6">
    <source>
        <dbReference type="ARBA" id="ARBA00022670"/>
    </source>
</evidence>
<comment type="function">
    <text evidence="2 9">Removes N-terminal dipeptides sequentially from polypeptides having unsubstituted N-termini provided that the penultimate residue is proline.</text>
</comment>
<evidence type="ECO:0000313" key="14">
    <source>
        <dbReference type="Proteomes" id="UP000025245"/>
    </source>
</evidence>
<proteinExistence type="inferred from homology"/>
<dbReference type="KEGG" id="siq:DQ08_08655"/>
<dbReference type="RefSeq" id="WP_003102125.1">
    <property type="nucleotide sequence ID" value="NZ_CP010783.1"/>
</dbReference>
<dbReference type="InterPro" id="IPR050585">
    <property type="entry name" value="Xaa-Pro_dipeptidyl-ppase/CocE"/>
</dbReference>
<dbReference type="Gene3D" id="3.40.50.1820">
    <property type="entry name" value="alpha/beta hydrolase"/>
    <property type="match status" value="1"/>
</dbReference>
<sequence length="758" mass="86532">MRYNQYSYIPTSQTRAKKELEDLGFTFPEHLDAKALFCHFLKQYFFQIKDKNYALANLIVDQETDLVSFFKSSKELNQTVLEMVALQLLGFTPFFDFEDSHDFLQTLDFPFTFDPENLYCNLHKLLASRNKLGMTLVDDLVSKGFLAQDNTYHYFNGKTLASFNTNDLIREIVYVEAPLDTDKDGQLDLIKVNIIRPKTSVKLPTIMTASPYHQGINEVANDRKLHNMTQDLTVKKPGQITVIAQPISLEESNTRDLLVTESEETFSYIDSYTLNDYFLARGFANIYVSGIGTAGSDGFMTSGDYLQIESFKAVIDWLNGRAKAYSNHQRKAYVEANWSNGLVATTGKSYLGTMSTGLATTGVDGLKVIIAEAAISSWYDYYRENGLICSPGGYPGEDLDVLTELTYSRSLLAGDYLRQKENYHNLLAQQSQELDRKSGDYNQYWHDRNYLPHASHITCQVVYTHGLQDWNVKPNQVFNILKALPSNVSSHTFLHHGQHVYMHNWQSIDFRESMNALLSQQLLGLDNHYQLPAVIWQDNQSEQSWKALESFGGQNSLKLALGEGEKVINNKYSQDAFDAYSRDFRAFKTDLFSNKTNQITIDITLKEDLLLNGQVSLHLNLKSSSNKGLLSAQLLDYGKKKRLSDTPAIVDLRTLDNGHNFSREDLKELPMTVSQERVVTKGVLNLQNRHDLLQIEAVEPDQWMTVDFKLQASVYQFTKGDQLRLLLYTTDFEHTIRDNSDYHLTLDVKNSWISLPLD</sequence>
<dbReference type="GeneID" id="35764818"/>
<evidence type="ECO:0000259" key="11">
    <source>
        <dbReference type="SMART" id="SM00940"/>
    </source>
</evidence>
<dbReference type="InterPro" id="IPR029058">
    <property type="entry name" value="AB_hydrolase_fold"/>
</dbReference>
<gene>
    <name evidence="9" type="primary">pepX</name>
    <name evidence="13" type="ORF">DIY07_08760</name>
    <name evidence="12" type="ORF">DQ08_08655</name>
</gene>
<dbReference type="Proteomes" id="UP000025245">
    <property type="component" value="Chromosome"/>
</dbReference>
<dbReference type="InterPro" id="IPR013736">
    <property type="entry name" value="Xaa-Pro_dipept_C"/>
</dbReference>
<accession>A0A3L8GE03</accession>
<dbReference type="PRINTS" id="PR00923">
    <property type="entry name" value="LACTOPTASE"/>
</dbReference>
<evidence type="ECO:0000256" key="4">
    <source>
        <dbReference type="ARBA" id="ARBA00011738"/>
    </source>
</evidence>
<feature type="active site" description="Charge relay system" evidence="9">
    <location>
        <position position="469"/>
    </location>
</feature>
<feature type="active site" description="Charge relay system" evidence="9">
    <location>
        <position position="349"/>
    </location>
</feature>
<evidence type="ECO:0000256" key="9">
    <source>
        <dbReference type="HAMAP-Rule" id="MF_00698"/>
    </source>
</evidence>
<dbReference type="EMBL" id="QLQD01000075">
    <property type="protein sequence ID" value="RLU55269.1"/>
    <property type="molecule type" value="Genomic_DNA"/>
</dbReference>
<dbReference type="KEGG" id="sio:DW64_08640"/>
<dbReference type="OrthoDB" id="319764at2"/>
<dbReference type="EC" id="3.4.14.11" evidence="9"/>
<evidence type="ECO:0000256" key="8">
    <source>
        <dbReference type="ARBA" id="ARBA00022825"/>
    </source>
</evidence>
<dbReference type="InterPro" id="IPR036313">
    <property type="entry name" value="PepX_N_dom_sf"/>
</dbReference>
<evidence type="ECO:0000256" key="2">
    <source>
        <dbReference type="ARBA" id="ARBA00003997"/>
    </source>
</evidence>
<dbReference type="GO" id="GO:0006508">
    <property type="term" value="P:proteolysis"/>
    <property type="evidence" value="ECO:0007669"/>
    <property type="project" value="UniProtKB-KW"/>
</dbReference>
<keyword evidence="8 9" id="KW-0720">Serine protease</keyword>
<dbReference type="STRING" id="1346.BMF34_08660"/>
<evidence type="ECO:0000259" key="10">
    <source>
        <dbReference type="SMART" id="SM00939"/>
    </source>
</evidence>
<dbReference type="InterPro" id="IPR000383">
    <property type="entry name" value="Xaa-Pro-like_dom"/>
</dbReference>
<evidence type="ECO:0000313" key="15">
    <source>
        <dbReference type="Proteomes" id="UP000269148"/>
    </source>
</evidence>
<evidence type="ECO:0000313" key="13">
    <source>
        <dbReference type="EMBL" id="RLU55269.1"/>
    </source>
</evidence>